<proteinExistence type="predicted"/>
<feature type="repeat" description="ANK" evidence="2">
    <location>
        <begin position="94"/>
        <end position="116"/>
    </location>
</feature>
<dbReference type="PANTHER" id="PTHR22872">
    <property type="entry name" value="BTK-BINDING PROTEIN-RELATED"/>
    <property type="match status" value="1"/>
</dbReference>
<comment type="caution">
    <text evidence="6">The sequence shown here is derived from an EMBL/GenBank/DDBJ whole genome shotgun (WGS) entry which is preliminary data.</text>
</comment>
<feature type="compositionally biased region" description="Low complexity" evidence="4">
    <location>
        <begin position="1706"/>
        <end position="1741"/>
    </location>
</feature>
<evidence type="ECO:0000256" key="4">
    <source>
        <dbReference type="SAM" id="MobiDB-lite"/>
    </source>
</evidence>
<dbReference type="InterPro" id="IPR051625">
    <property type="entry name" value="Signaling_Regulatory_Domain"/>
</dbReference>
<dbReference type="Gene3D" id="1.25.40.20">
    <property type="entry name" value="Ankyrin repeat-containing domain"/>
    <property type="match status" value="1"/>
</dbReference>
<dbReference type="Gene3D" id="2.130.10.30">
    <property type="entry name" value="Regulator of chromosome condensation 1/beta-lactamase-inhibitor protein II"/>
    <property type="match status" value="1"/>
</dbReference>
<dbReference type="InterPro" id="IPR002110">
    <property type="entry name" value="Ankyrin_rpt"/>
</dbReference>
<feature type="compositionally biased region" description="Low complexity" evidence="4">
    <location>
        <begin position="1748"/>
        <end position="1772"/>
    </location>
</feature>
<feature type="repeat" description="RCC1" evidence="3">
    <location>
        <begin position="300"/>
        <end position="360"/>
    </location>
</feature>
<feature type="region of interest" description="Disordered" evidence="4">
    <location>
        <begin position="1514"/>
        <end position="1547"/>
    </location>
</feature>
<dbReference type="SUPFAM" id="SSF54695">
    <property type="entry name" value="POZ domain"/>
    <property type="match status" value="1"/>
</dbReference>
<dbReference type="PANTHER" id="PTHR22872:SF2">
    <property type="entry name" value="INHIBITOR OF BRUTON TYROSINE KINASE"/>
    <property type="match status" value="1"/>
</dbReference>
<name>A0A5B0Q2L7_PUCGR</name>
<evidence type="ECO:0000256" key="2">
    <source>
        <dbReference type="PROSITE-ProRule" id="PRU00023"/>
    </source>
</evidence>
<dbReference type="EMBL" id="VDEP01000203">
    <property type="protein sequence ID" value="KAA1124732.1"/>
    <property type="molecule type" value="Genomic_DNA"/>
</dbReference>
<feature type="region of interest" description="Disordered" evidence="4">
    <location>
        <begin position="1195"/>
        <end position="1239"/>
    </location>
</feature>
<accession>A0A5B0Q2L7</accession>
<evidence type="ECO:0000313" key="8">
    <source>
        <dbReference type="Proteomes" id="UP000324748"/>
    </source>
</evidence>
<evidence type="ECO:0000313" key="7">
    <source>
        <dbReference type="EMBL" id="KAA1124732.1"/>
    </source>
</evidence>
<dbReference type="SUPFAM" id="SSF48403">
    <property type="entry name" value="Ankyrin repeat"/>
    <property type="match status" value="1"/>
</dbReference>
<dbReference type="Proteomes" id="UP000325313">
    <property type="component" value="Unassembled WGS sequence"/>
</dbReference>
<dbReference type="PROSITE" id="PS50088">
    <property type="entry name" value="ANK_REPEAT"/>
    <property type="match status" value="1"/>
</dbReference>
<feature type="compositionally biased region" description="Polar residues" evidence="4">
    <location>
        <begin position="1351"/>
        <end position="1362"/>
    </location>
</feature>
<feature type="domain" description="BTB" evidence="5">
    <location>
        <begin position="933"/>
        <end position="1007"/>
    </location>
</feature>
<dbReference type="InterPro" id="IPR000408">
    <property type="entry name" value="Reg_chr_condens"/>
</dbReference>
<feature type="repeat" description="RCC1" evidence="3">
    <location>
        <begin position="161"/>
        <end position="230"/>
    </location>
</feature>
<evidence type="ECO:0000256" key="3">
    <source>
        <dbReference type="PROSITE-ProRule" id="PRU00235"/>
    </source>
</evidence>
<feature type="repeat" description="RCC1" evidence="3">
    <location>
        <begin position="360"/>
        <end position="416"/>
    </location>
</feature>
<feature type="compositionally biased region" description="Low complexity" evidence="4">
    <location>
        <begin position="1388"/>
        <end position="1406"/>
    </location>
</feature>
<dbReference type="Pfam" id="PF00415">
    <property type="entry name" value="RCC1"/>
    <property type="match status" value="1"/>
</dbReference>
<sequence length="1799" mass="197848">MKPNQSNNGLILDINIHDVYQSGDINCLRRFLNTIETTCKKTSLISSTINRKDQSGRTLLHKLASSRNESDSIEWLELLAQNHHLQLNIPDLESGWTPLHRALYHGNLRFAKVLIDQLECDLNTKDHEGLSAFDLYHSTIDGSINWISSRPSQAENQQPHTDLFTWGSNRNFVLGIHDDGDRHHPERIHLKRSISSSSQLDPIPSSNHFSSNPLNFVAIGRLHTALITSEGELRVCGFGSGGRLGLSTSSKSNAQDQRTAGISAETQFTFAPVKRGGLAQQKVKFVALGQDHTVVITNPGQVYTFGMNRFGQLGYGPESAGASIENMIQVEPKRVLGLLKKVDVIGAAASRWHTAVFSSDSLFTWGANRGQLGYHNPHSLNSLASIQITPRKVAIAHTSIIQLSCTSYETAYLCENSSEVYVLKSEVTIRVVFPFDRFPSDIQVSGMPSTHQGHTLATRILQLDSSDQTLAAVSSMGDVYIVDLENPNPLENPINYVNMSSSPHRSNISTIPSGPVFKPRRIWCSTKSTTAAKHVAVGLDGDVIITTMSGHVYISYRRSAVNAPIKSLDTRSTEPSTMSNPKKNYKFQRVQYLQRVSRVAANPTGSYAAIRMDVQLREIQQSLPEEKITLASRLASMLPHLKKYASSVPELHTVPSAILTSKMSSDLSTSGHFRSGSTSPSSEVHLDADEDVIEEEEDREDLVWDSRVGSALFGLSLNWSDDHPTLDSGDIFLVANSGEKILVHRFILCSRSLILDQILNNLTHVDGISYHPGETGEDDDDAEQGSLRLPTLRFDQHMLLTLLLFTHYIYTDTFPTIWDNRVWPQIEHAHQEFLSNTRSSGKPKHAIIHQLNEAKEGLKSLARSLGFPALELSLMRLGKATPKPLLSNHFRTILPTLGLSNSSSEAHDDSQANPQVDPDQDFIPNFQSSNLNPDMELELKDGEILTCHSILMRAQCPFFRLMYDQEVWVTGRRRAKVTGNSNLIRIDMGHLSKKVMQVVLRHIYTDDADDLFLAKDFLSLNDYIDFVFDVMSVANELMMDKLKYICSVVLRRCVNLSNVTAIASEAEFYRADSLKETCMNYMIYNLEALFEDKGLIKIPNDLLGSISSYLKRVQTDKFPISRSTRIIEELMADNSQFLIDLDLPKSKLVLTTRHWKSFHKSLTHQSSQALPDLDITFDKRISRGSVAIDPHQLITGSSFQPSFSPPPDPVGRNQATHPDTSAIDSGPGMNGTPSRTLESVHETMDDDAPFVMDELDGAVHSTTKAVGKMKLGHSSAPHDSSAWATPVKKVTPIDLRMVTSSSKQRGSFGPSNSQLDTLPSLRLPSDLTPNQKLSQREKRRQSAEASKSKPDSSSTTAAQSIPSKAPAWRSMSGGSSDRKIAGPGGQGLPSLMSNPSLSCSPSSSQPPVGPIKNVQATGPLVGRVQGAVVPRNPEPNDPASAIGASVITPTRAVNGIGASNTFRRALAGQDTPWTNYVSTSTQFVFPGTSASPLDSSSNPVLGSQYENKFEEHTLTLGGSNGIENTSGTNQTMSRKNTRNSSQTTTTNFSTIQELQAKESWALYGPGKQKPKLAEIQEEENRRLMEKKQEEQFLKWFEEESLRLQQQQQLPQANSRPKKSAASTRNKTGSSSNRPTHPTSGNSTITPLPQRPHPKDKKVTQNSDKSALPEHPQKASNKPPPDLSSTSAVHHPELPNPSPKGKKKAKANNNKAMLSNSKLPSTSSTPTSTAATTVAAVCSTLTPSDKKPSSMTSVPSSSSTTAATNRGSNNTQLSHHHHHHHQDEHLPTLHHQNSSRVKAN</sequence>
<feature type="repeat" description="RCC1" evidence="3">
    <location>
        <begin position="231"/>
        <end position="299"/>
    </location>
</feature>
<dbReference type="PROSITE" id="PS50297">
    <property type="entry name" value="ANK_REP_REGION"/>
    <property type="match status" value="1"/>
</dbReference>
<feature type="compositionally biased region" description="Polar residues" evidence="4">
    <location>
        <begin position="1620"/>
        <end position="1646"/>
    </location>
</feature>
<dbReference type="Gene3D" id="3.30.710.10">
    <property type="entry name" value="Potassium Channel Kv1.1, Chain A"/>
    <property type="match status" value="2"/>
</dbReference>
<feature type="compositionally biased region" description="Polar residues" evidence="4">
    <location>
        <begin position="1299"/>
        <end position="1317"/>
    </location>
</feature>
<evidence type="ECO:0000256" key="1">
    <source>
        <dbReference type="ARBA" id="ARBA00022737"/>
    </source>
</evidence>
<dbReference type="OrthoDB" id="1893551at2759"/>
<keyword evidence="2" id="KW-0040">ANK repeat</keyword>
<dbReference type="InterPro" id="IPR009091">
    <property type="entry name" value="RCC1/BLIP-II"/>
</dbReference>
<dbReference type="InterPro" id="IPR011333">
    <property type="entry name" value="SKP1/BTB/POZ_sf"/>
</dbReference>
<protein>
    <recommendedName>
        <fullName evidence="5">BTB domain-containing protein</fullName>
    </recommendedName>
</protein>
<feature type="compositionally biased region" description="Low complexity" evidence="4">
    <location>
        <begin position="1602"/>
        <end position="1611"/>
    </location>
</feature>
<gene>
    <name evidence="6" type="ORF">PGT21_014714</name>
    <name evidence="7" type="ORF">PGTUg99_032963</name>
</gene>
<dbReference type="Proteomes" id="UP000324748">
    <property type="component" value="Unassembled WGS sequence"/>
</dbReference>
<evidence type="ECO:0000313" key="9">
    <source>
        <dbReference type="Proteomes" id="UP000325313"/>
    </source>
</evidence>
<organism evidence="6 8">
    <name type="scientific">Puccinia graminis f. sp. tritici</name>
    <dbReference type="NCBI Taxonomy" id="56615"/>
    <lineage>
        <taxon>Eukaryota</taxon>
        <taxon>Fungi</taxon>
        <taxon>Dikarya</taxon>
        <taxon>Basidiomycota</taxon>
        <taxon>Pucciniomycotina</taxon>
        <taxon>Pucciniomycetes</taxon>
        <taxon>Pucciniales</taxon>
        <taxon>Pucciniaceae</taxon>
        <taxon>Puccinia</taxon>
    </lineage>
</organism>
<feature type="compositionally biased region" description="Low complexity" evidence="4">
    <location>
        <begin position="1538"/>
        <end position="1547"/>
    </location>
</feature>
<evidence type="ECO:0000259" key="5">
    <source>
        <dbReference type="PROSITE" id="PS50097"/>
    </source>
</evidence>
<feature type="region of interest" description="Disordered" evidence="4">
    <location>
        <begin position="901"/>
        <end position="925"/>
    </location>
</feature>
<feature type="compositionally biased region" description="Polar residues" evidence="4">
    <location>
        <begin position="1521"/>
        <end position="1534"/>
    </location>
</feature>
<keyword evidence="8" id="KW-1185">Reference proteome</keyword>
<feature type="compositionally biased region" description="Basic and acidic residues" evidence="4">
    <location>
        <begin position="1334"/>
        <end position="1350"/>
    </location>
</feature>
<dbReference type="PROSITE" id="PS50012">
    <property type="entry name" value="RCC1_3"/>
    <property type="match status" value="4"/>
</dbReference>
<dbReference type="PROSITE" id="PS50097">
    <property type="entry name" value="BTB"/>
    <property type="match status" value="1"/>
</dbReference>
<dbReference type="EMBL" id="VSWC01000029">
    <property type="protein sequence ID" value="KAA1107461.1"/>
    <property type="molecule type" value="Genomic_DNA"/>
</dbReference>
<reference evidence="8 9" key="1">
    <citation type="submission" date="2019-05" db="EMBL/GenBank/DDBJ databases">
        <title>Emergence of the Ug99 lineage of the wheat stem rust pathogen through somatic hybridization.</title>
        <authorList>
            <person name="Li F."/>
            <person name="Upadhyaya N.M."/>
            <person name="Sperschneider J."/>
            <person name="Matny O."/>
            <person name="Nguyen-Phuc H."/>
            <person name="Mago R."/>
            <person name="Raley C."/>
            <person name="Miller M.E."/>
            <person name="Silverstein K.A.T."/>
            <person name="Henningsen E."/>
            <person name="Hirsch C.D."/>
            <person name="Visser B."/>
            <person name="Pretorius Z.A."/>
            <person name="Steffenson B.J."/>
            <person name="Schwessinger B."/>
            <person name="Dodds P.N."/>
            <person name="Figueroa M."/>
        </authorList>
    </citation>
    <scope>NUCLEOTIDE SEQUENCE [LARGE SCALE GENOMIC DNA]</scope>
    <source>
        <strain evidence="6">21-0</strain>
        <strain evidence="7 9">Ug99</strain>
    </source>
</reference>
<feature type="compositionally biased region" description="Polar residues" evidence="4">
    <location>
        <begin position="1213"/>
        <end position="1223"/>
    </location>
</feature>
<evidence type="ECO:0000313" key="6">
    <source>
        <dbReference type="EMBL" id="KAA1107461.1"/>
    </source>
</evidence>
<dbReference type="SUPFAM" id="SSF50985">
    <property type="entry name" value="RCC1/BLIP-II"/>
    <property type="match status" value="1"/>
</dbReference>
<dbReference type="Pfam" id="PF12796">
    <property type="entry name" value="Ank_2"/>
    <property type="match status" value="1"/>
</dbReference>
<feature type="region of interest" description="Disordered" evidence="4">
    <location>
        <begin position="1602"/>
        <end position="1799"/>
    </location>
</feature>
<dbReference type="InterPro" id="IPR036770">
    <property type="entry name" value="Ankyrin_rpt-contain_sf"/>
</dbReference>
<feature type="region of interest" description="Disordered" evidence="4">
    <location>
        <begin position="1299"/>
        <end position="1410"/>
    </location>
</feature>
<keyword evidence="1" id="KW-0677">Repeat</keyword>
<dbReference type="InterPro" id="IPR000210">
    <property type="entry name" value="BTB/POZ_dom"/>
</dbReference>